<reference evidence="2 3" key="1">
    <citation type="submission" date="2016-01" db="EMBL/GenBank/DDBJ databases">
        <title>The new phylogeny of the genus Mycobacterium.</title>
        <authorList>
            <person name="Tarcisio F."/>
            <person name="Conor M."/>
            <person name="Antonella G."/>
            <person name="Elisabetta G."/>
            <person name="Giulia F.S."/>
            <person name="Sara T."/>
            <person name="Anna F."/>
            <person name="Clotilde B."/>
            <person name="Roberto B."/>
            <person name="Veronica D.S."/>
            <person name="Fabio R."/>
            <person name="Monica P."/>
            <person name="Olivier J."/>
            <person name="Enrico T."/>
            <person name="Nicola S."/>
        </authorList>
    </citation>
    <scope>NUCLEOTIDE SEQUENCE [LARGE SCALE GENOMIC DNA]</scope>
    <source>
        <strain evidence="2 3">DSM 45541</strain>
    </source>
</reference>
<evidence type="ECO:0000313" key="2">
    <source>
        <dbReference type="EMBL" id="ORV86356.1"/>
    </source>
</evidence>
<feature type="region of interest" description="Disordered" evidence="1">
    <location>
        <begin position="1"/>
        <end position="23"/>
    </location>
</feature>
<protein>
    <submittedName>
        <fullName evidence="2">Uncharacterized protein</fullName>
    </submittedName>
</protein>
<accession>A0A1X1WIE0</accession>
<dbReference type="Proteomes" id="UP000193622">
    <property type="component" value="Unassembled WGS sequence"/>
</dbReference>
<evidence type="ECO:0000313" key="3">
    <source>
        <dbReference type="Proteomes" id="UP000193622"/>
    </source>
</evidence>
<evidence type="ECO:0000256" key="1">
    <source>
        <dbReference type="SAM" id="MobiDB-lite"/>
    </source>
</evidence>
<dbReference type="AlphaFoldDB" id="A0A1X1WIE0"/>
<sequence>MPGEPWPRCASTAHPAVRNSRQAAVTVRTSQPTRSAIVARVMATWRPVAWSAYSAITAATASTVGASIFTPADSLAVAKPAPFAHWLNADSQPARLVHIGARGAAAPACTTQPRHTVARFARATDDGAAAAVNAVPGRAEESARWAEK</sequence>
<gene>
    <name evidence="2" type="ORF">AWC12_18885</name>
</gene>
<comment type="caution">
    <text evidence="2">The sequence shown here is derived from an EMBL/GenBank/DDBJ whole genome shotgun (WGS) entry which is preliminary data.</text>
</comment>
<organism evidence="2 3">
    <name type="scientific">Mycolicibacterium iranicum</name>
    <name type="common">Mycobacterium iranicum</name>
    <dbReference type="NCBI Taxonomy" id="912594"/>
    <lineage>
        <taxon>Bacteria</taxon>
        <taxon>Bacillati</taxon>
        <taxon>Actinomycetota</taxon>
        <taxon>Actinomycetes</taxon>
        <taxon>Mycobacteriales</taxon>
        <taxon>Mycobacteriaceae</taxon>
        <taxon>Mycolicibacterium</taxon>
    </lineage>
</organism>
<dbReference type="EMBL" id="LQPC01000036">
    <property type="protein sequence ID" value="ORV86356.1"/>
    <property type="molecule type" value="Genomic_DNA"/>
</dbReference>
<proteinExistence type="predicted"/>
<name>A0A1X1WIE0_MYCIR</name>